<gene>
    <name evidence="10" type="ORF">CERSUDRAFT_119155</name>
</gene>
<dbReference type="PANTHER" id="PTHR14898">
    <property type="entry name" value="ENHANCER OF POLYCOMB"/>
    <property type="match status" value="1"/>
</dbReference>
<keyword evidence="4 7" id="KW-0804">Transcription</keyword>
<reference evidence="10 11" key="1">
    <citation type="journal article" date="2012" name="Proc. Natl. Acad. Sci. U.S.A.">
        <title>Comparative genomics of Ceriporiopsis subvermispora and Phanerochaete chrysosporium provide insight into selective ligninolysis.</title>
        <authorList>
            <person name="Fernandez-Fueyo E."/>
            <person name="Ruiz-Duenas F.J."/>
            <person name="Ferreira P."/>
            <person name="Floudas D."/>
            <person name="Hibbett D.S."/>
            <person name="Canessa P."/>
            <person name="Larrondo L.F."/>
            <person name="James T.Y."/>
            <person name="Seelenfreund D."/>
            <person name="Lobos S."/>
            <person name="Polanco R."/>
            <person name="Tello M."/>
            <person name="Honda Y."/>
            <person name="Watanabe T."/>
            <person name="Watanabe T."/>
            <person name="Ryu J.S."/>
            <person name="Kubicek C.P."/>
            <person name="Schmoll M."/>
            <person name="Gaskell J."/>
            <person name="Hammel K.E."/>
            <person name="St John F.J."/>
            <person name="Vanden Wymelenberg A."/>
            <person name="Sabat G."/>
            <person name="Splinter BonDurant S."/>
            <person name="Syed K."/>
            <person name="Yadav J.S."/>
            <person name="Doddapaneni H."/>
            <person name="Subramanian V."/>
            <person name="Lavin J.L."/>
            <person name="Oguiza J.A."/>
            <person name="Perez G."/>
            <person name="Pisabarro A.G."/>
            <person name="Ramirez L."/>
            <person name="Santoyo F."/>
            <person name="Master E."/>
            <person name="Coutinho P.M."/>
            <person name="Henrissat B."/>
            <person name="Lombard V."/>
            <person name="Magnuson J.K."/>
            <person name="Kuees U."/>
            <person name="Hori C."/>
            <person name="Igarashi K."/>
            <person name="Samejima M."/>
            <person name="Held B.W."/>
            <person name="Barry K.W."/>
            <person name="LaButti K.M."/>
            <person name="Lapidus A."/>
            <person name="Lindquist E.A."/>
            <person name="Lucas S.M."/>
            <person name="Riley R."/>
            <person name="Salamov A.A."/>
            <person name="Hoffmeister D."/>
            <person name="Schwenk D."/>
            <person name="Hadar Y."/>
            <person name="Yarden O."/>
            <person name="de Vries R.P."/>
            <person name="Wiebenga A."/>
            <person name="Stenlid J."/>
            <person name="Eastwood D."/>
            <person name="Grigoriev I.V."/>
            <person name="Berka R.M."/>
            <person name="Blanchette R.A."/>
            <person name="Kersten P."/>
            <person name="Martinez A.T."/>
            <person name="Vicuna R."/>
            <person name="Cullen D."/>
        </authorList>
    </citation>
    <scope>NUCLEOTIDE SEQUENCE [LARGE SCALE GENOMIC DNA]</scope>
    <source>
        <strain evidence="10 11">B</strain>
    </source>
</reference>
<keyword evidence="11" id="KW-1185">Reference proteome</keyword>
<dbReference type="InterPro" id="IPR024943">
    <property type="entry name" value="Enhancer_polycomb"/>
</dbReference>
<feature type="compositionally biased region" description="Basic residues" evidence="8">
    <location>
        <begin position="519"/>
        <end position="532"/>
    </location>
</feature>
<keyword evidence="5 7" id="KW-0539">Nucleus</keyword>
<evidence type="ECO:0000256" key="1">
    <source>
        <dbReference type="ARBA" id="ARBA00004123"/>
    </source>
</evidence>
<evidence type="ECO:0000256" key="2">
    <source>
        <dbReference type="ARBA" id="ARBA00008035"/>
    </source>
</evidence>
<feature type="compositionally biased region" description="Low complexity" evidence="8">
    <location>
        <begin position="1005"/>
        <end position="1022"/>
    </location>
</feature>
<feature type="region of interest" description="Disordered" evidence="8">
    <location>
        <begin position="80"/>
        <end position="99"/>
    </location>
</feature>
<evidence type="ECO:0000256" key="3">
    <source>
        <dbReference type="ARBA" id="ARBA00023015"/>
    </source>
</evidence>
<sequence length="1031" mass="113349">MPRNHTAGPSTLRNRNRVTNKTRLRIITESIDADPIVIDEDEEKARVVSTAGVDAEDANEHHLQAVLSAAATRHQVTRSTRTAGKEASQPAAYIPTPDSTGLVDNYTELYPPSRWRDPSTYVKSSDTVEESISYALADGFIYYMDERDKEWLDKNNEEARGEGTSAQGAVSGTSTRSGRSTKGKGKDPDVAQPTTMSEDEFELVMAVFEKVTHEKTEFLHHGLEQGSQFPPFSDYQDIFATKLSPSMFATFVVPDWVLEPEALLRMARVVYPYWRDRRLERGGHRIIPTVNLDETDTKNESYICFRRREIKAVRKTRAQQAPYADKMRRLQSELGITLTLAESVRDRERFKREQAAQGQAVWERRLTLVDLKRKFPTLGVKEDDELFFDKEKVAKKPKTETTGRIPLKLRTRDNAETASPVTHAEPQIKPKERQAMIQSQIEQELARRKEKDQRWDDVVDNPYQALPVPYPSRLFKIIPPPKSSASPWLDEEPDESEREYRAVRMRYGRGGRLHVDRRSLRRRTGRPVKRGSTHPWLTQDDPGDEESRQHARILEERWRYDGDDDGPATGPEGVDEKDRILVDDYDPKYLVRQAGLLTEQDCQSLLTDPTLIITAESGQKQAVVPFRLGLPALPRRDVQISQRPGPSPTTPSHTGSRPLGASIRLSPVANGVHGTPVAMQTQIRNMPPPSLPHMRISSNGGMRPPVTPQVPAMLANISTPLMTPSPHSTPPNSAGHVNGFPDATSRVPDGTEHDLKQGVHASPNGIAHLNGDQPHADAAVAVASTPVTPSTSPLRPKTQVPQPVSIPAVPTTNGYHLTPYAAMSNGAYAMHPNMRHNGLSAQHVQMKTAFASMSPSPDASQPNAATMPIRPPTSYMPHVMNGAANYQMQQLAQQRMPWMVAAQQQRSPSVHAVDANGVGVDGLGSPSLSPALAGVAPPRTPSANGMRNGALPRAVPVPNAGQFIQGQGRASPANAHIARLAPPSPSPHMLSPSLAASQVQSSPTRAPQPALASPSPSLQPRQVVGSSGAGY</sequence>
<keyword evidence="3 7" id="KW-0805">Transcription regulation</keyword>
<evidence type="ECO:0000256" key="5">
    <source>
        <dbReference type="ARBA" id="ARBA00023242"/>
    </source>
</evidence>
<feature type="compositionally biased region" description="Basic and acidic residues" evidence="8">
    <location>
        <begin position="545"/>
        <end position="561"/>
    </location>
</feature>
<evidence type="ECO:0000256" key="4">
    <source>
        <dbReference type="ARBA" id="ARBA00023163"/>
    </source>
</evidence>
<comment type="function">
    <text evidence="6">Component of the NuA4 histone acetyltransferase complex which is involved in transcriptional activation of selected genes principally by acetylation of nucleosomal histone H4 and H2A. The NuA4 complex is also involved in DNA repair. Involved in gene silencing by neighboring heterochromatin, blockage of the silencing spreading along the chromosome, and required for cell cycle progression through G2/M.</text>
</comment>
<evidence type="ECO:0000256" key="6">
    <source>
        <dbReference type="ARBA" id="ARBA00025513"/>
    </source>
</evidence>
<feature type="region of interest" description="Disordered" evidence="8">
    <location>
        <begin position="635"/>
        <end position="662"/>
    </location>
</feature>
<proteinExistence type="inferred from homology"/>
<dbReference type="InterPro" id="IPR019542">
    <property type="entry name" value="Enhancer_polycomb-like_N"/>
</dbReference>
<feature type="compositionally biased region" description="Low complexity" evidence="8">
    <location>
        <begin position="987"/>
        <end position="997"/>
    </location>
</feature>
<organism evidence="10 11">
    <name type="scientific">Ceriporiopsis subvermispora (strain B)</name>
    <name type="common">White-rot fungus</name>
    <name type="synonym">Gelatoporia subvermispora</name>
    <dbReference type="NCBI Taxonomy" id="914234"/>
    <lineage>
        <taxon>Eukaryota</taxon>
        <taxon>Fungi</taxon>
        <taxon>Dikarya</taxon>
        <taxon>Basidiomycota</taxon>
        <taxon>Agaricomycotina</taxon>
        <taxon>Agaricomycetes</taxon>
        <taxon>Polyporales</taxon>
        <taxon>Gelatoporiaceae</taxon>
        <taxon>Gelatoporia</taxon>
    </lineage>
</organism>
<evidence type="ECO:0000259" key="9">
    <source>
        <dbReference type="Pfam" id="PF10513"/>
    </source>
</evidence>
<comment type="subcellular location">
    <subcellularLocation>
        <location evidence="1 7">Nucleus</location>
    </subcellularLocation>
</comment>
<dbReference type="GO" id="GO:0006357">
    <property type="term" value="P:regulation of transcription by RNA polymerase II"/>
    <property type="evidence" value="ECO:0007669"/>
    <property type="project" value="InterPro"/>
</dbReference>
<dbReference type="GO" id="GO:0035267">
    <property type="term" value="C:NuA4 histone acetyltransferase complex"/>
    <property type="evidence" value="ECO:0007669"/>
    <property type="project" value="InterPro"/>
</dbReference>
<feature type="domain" description="Enhancer of polycomb-like N-terminal" evidence="9">
    <location>
        <begin position="15"/>
        <end position="210"/>
    </location>
</feature>
<feature type="region of interest" description="Disordered" evidence="8">
    <location>
        <begin position="930"/>
        <end position="1031"/>
    </location>
</feature>
<dbReference type="GO" id="GO:0005634">
    <property type="term" value="C:nucleus"/>
    <property type="evidence" value="ECO:0007669"/>
    <property type="project" value="UniProtKB-SubCell"/>
</dbReference>
<accession>M2QIG1</accession>
<evidence type="ECO:0000256" key="7">
    <source>
        <dbReference type="RuleBase" id="RU361124"/>
    </source>
</evidence>
<dbReference type="Proteomes" id="UP000016930">
    <property type="component" value="Unassembled WGS sequence"/>
</dbReference>
<comment type="similarity">
    <text evidence="2 7">Belongs to the enhancer of polycomb family.</text>
</comment>
<dbReference type="HOGENOM" id="CLU_011403_0_0_1"/>
<evidence type="ECO:0000313" key="11">
    <source>
        <dbReference type="Proteomes" id="UP000016930"/>
    </source>
</evidence>
<dbReference type="Pfam" id="PF10513">
    <property type="entry name" value="EPL1"/>
    <property type="match status" value="1"/>
</dbReference>
<protein>
    <recommendedName>
        <fullName evidence="7">Enhancer of polycomb-like protein</fullName>
    </recommendedName>
</protein>
<dbReference type="STRING" id="914234.M2QIG1"/>
<feature type="region of interest" description="Disordered" evidence="8">
    <location>
        <begin position="157"/>
        <end position="195"/>
    </location>
</feature>
<dbReference type="AlphaFoldDB" id="M2QIG1"/>
<evidence type="ECO:0000313" key="10">
    <source>
        <dbReference type="EMBL" id="EMD31875.1"/>
    </source>
</evidence>
<name>M2QIG1_CERS8</name>
<evidence type="ECO:0000256" key="8">
    <source>
        <dbReference type="SAM" id="MobiDB-lite"/>
    </source>
</evidence>
<dbReference type="EMBL" id="KB445814">
    <property type="protein sequence ID" value="EMD31875.1"/>
    <property type="molecule type" value="Genomic_DNA"/>
</dbReference>
<feature type="region of interest" description="Disordered" evidence="8">
    <location>
        <begin position="786"/>
        <end position="805"/>
    </location>
</feature>
<feature type="region of interest" description="Disordered" evidence="8">
    <location>
        <begin position="517"/>
        <end position="580"/>
    </location>
</feature>
<feature type="compositionally biased region" description="Low complexity" evidence="8">
    <location>
        <begin position="171"/>
        <end position="180"/>
    </location>
</feature>
<dbReference type="OrthoDB" id="435275at2759"/>